<feature type="compositionally biased region" description="Basic residues" evidence="1">
    <location>
        <begin position="122"/>
        <end position="136"/>
    </location>
</feature>
<feature type="region of interest" description="Disordered" evidence="1">
    <location>
        <begin position="265"/>
        <end position="330"/>
    </location>
</feature>
<feature type="region of interest" description="Disordered" evidence="1">
    <location>
        <begin position="176"/>
        <end position="213"/>
    </location>
</feature>
<dbReference type="AlphaFoldDB" id="A0AAN6E2W0"/>
<evidence type="ECO:0000313" key="3">
    <source>
        <dbReference type="EMBL" id="KAI1616112.1"/>
    </source>
</evidence>
<evidence type="ECO:0000256" key="1">
    <source>
        <dbReference type="SAM" id="MobiDB-lite"/>
    </source>
</evidence>
<name>A0AAN6E2W0_9EURO</name>
<comment type="caution">
    <text evidence="3">The sequence shown here is derived from an EMBL/GenBank/DDBJ whole genome shotgun (WGS) entry which is preliminary data.</text>
</comment>
<keyword evidence="4" id="KW-1185">Reference proteome</keyword>
<sequence>MGGISPGVVVILAAFGLIFVIFAIWAVYTQVLPSMRHLDRPVITAPQTYQIPDPKHHRIELRRSLYSNTTTPSLFREPRNDISDYDLKNSRYSTNALDFSRPPSPDSQRLRRGSQSQSRPHSQSRSRSRSRPRSRHQGASLAELRTSLYSDPNVLLSADARSSYFNLVIDQPDAIASATARPRPKSLHHERPTSTRSRSRSQKRRSAPAVDESQYMLPITPFADAQGSNNASSVDLATLTSGPYKHIATSLSATNFLRSSRHSLPDLERNASPHNTKCSPFGNTSGANTPGGFSLTSSRTNPSPTTPADREMPEPEWPLTTPPKFDRVGSANSLPTVAAVEKVYEGRIRAGRSRTQTPVKPNVERLLPRDVSPGVTTTAKTPLVASVEVEELDV</sequence>
<dbReference type="Proteomes" id="UP001203852">
    <property type="component" value="Unassembled WGS sequence"/>
</dbReference>
<feature type="transmembrane region" description="Helical" evidence="2">
    <location>
        <begin position="6"/>
        <end position="28"/>
    </location>
</feature>
<dbReference type="EMBL" id="MU404351">
    <property type="protein sequence ID" value="KAI1616112.1"/>
    <property type="molecule type" value="Genomic_DNA"/>
</dbReference>
<feature type="compositionally biased region" description="Low complexity" evidence="1">
    <location>
        <begin position="294"/>
        <end position="307"/>
    </location>
</feature>
<gene>
    <name evidence="3" type="ORF">EDD36DRAFT_461006</name>
</gene>
<reference evidence="3" key="1">
    <citation type="journal article" date="2022" name="bioRxiv">
        <title>Deciphering the potential niche of two novel black yeast fungi from a biological soil crust based on their genomes, phenotypes, and melanin regulation.</title>
        <authorList>
            <consortium name="DOE Joint Genome Institute"/>
            <person name="Carr E.C."/>
            <person name="Barton Q."/>
            <person name="Grambo S."/>
            <person name="Sullivan M."/>
            <person name="Renfro C.M."/>
            <person name="Kuo A."/>
            <person name="Pangilinan J."/>
            <person name="Lipzen A."/>
            <person name="Keymanesh K."/>
            <person name="Savage E."/>
            <person name="Barry K."/>
            <person name="Grigoriev I.V."/>
            <person name="Riekhof W.R."/>
            <person name="Harris S.S."/>
        </authorList>
    </citation>
    <scope>NUCLEOTIDE SEQUENCE</scope>
    <source>
        <strain evidence="3">JF 03-4F</strain>
    </source>
</reference>
<evidence type="ECO:0000313" key="4">
    <source>
        <dbReference type="Proteomes" id="UP001203852"/>
    </source>
</evidence>
<accession>A0AAN6E2W0</accession>
<proteinExistence type="predicted"/>
<keyword evidence="2" id="KW-0812">Transmembrane</keyword>
<protein>
    <submittedName>
        <fullName evidence="3">Uncharacterized protein</fullName>
    </submittedName>
</protein>
<evidence type="ECO:0000256" key="2">
    <source>
        <dbReference type="SAM" id="Phobius"/>
    </source>
</evidence>
<feature type="compositionally biased region" description="Polar residues" evidence="1">
    <location>
        <begin position="272"/>
        <end position="288"/>
    </location>
</feature>
<keyword evidence="2" id="KW-0472">Membrane</keyword>
<keyword evidence="2" id="KW-1133">Transmembrane helix</keyword>
<organism evidence="3 4">
    <name type="scientific">Exophiala viscosa</name>
    <dbReference type="NCBI Taxonomy" id="2486360"/>
    <lineage>
        <taxon>Eukaryota</taxon>
        <taxon>Fungi</taxon>
        <taxon>Dikarya</taxon>
        <taxon>Ascomycota</taxon>
        <taxon>Pezizomycotina</taxon>
        <taxon>Eurotiomycetes</taxon>
        <taxon>Chaetothyriomycetidae</taxon>
        <taxon>Chaetothyriales</taxon>
        <taxon>Herpotrichiellaceae</taxon>
        <taxon>Exophiala</taxon>
    </lineage>
</organism>
<feature type="region of interest" description="Disordered" evidence="1">
    <location>
        <begin position="93"/>
        <end position="144"/>
    </location>
</feature>
<feature type="compositionally biased region" description="Basic residues" evidence="1">
    <location>
        <begin position="197"/>
        <end position="206"/>
    </location>
</feature>